<protein>
    <submittedName>
        <fullName evidence="1">GTF2I repeat domain containing 2</fullName>
    </submittedName>
</protein>
<dbReference type="OrthoDB" id="6611647at2759"/>
<dbReference type="EMBL" id="JAHGAV010000121">
    <property type="protein sequence ID" value="KAG6931417.1"/>
    <property type="molecule type" value="Genomic_DNA"/>
</dbReference>
<reference evidence="1 2" key="1">
    <citation type="journal article" date="2020" name="G3 (Bethesda)">
        <title>Draft Genome of the Common Snapping Turtle, Chelydra serpentina, a Model for Phenotypic Plasticity in Reptiles.</title>
        <authorList>
            <person name="Das D."/>
            <person name="Singh S.K."/>
            <person name="Bierstedt J."/>
            <person name="Erickson A."/>
            <person name="Galli G.L.J."/>
            <person name="Crossley D.A. 2nd"/>
            <person name="Rhen T."/>
        </authorList>
    </citation>
    <scope>NUCLEOTIDE SEQUENCE [LARGE SCALE GENOMIC DNA]</scope>
    <source>
        <strain evidence="1">KW</strain>
    </source>
</reference>
<gene>
    <name evidence="1" type="ORF">G0U57_001751</name>
</gene>
<dbReference type="PANTHER" id="PTHR45913">
    <property type="entry name" value="EPM2A-INTERACTING PROTEIN 1"/>
    <property type="match status" value="1"/>
</dbReference>
<name>A0A8T1SRR6_CHESE</name>
<keyword evidence="2" id="KW-1185">Reference proteome</keyword>
<proteinExistence type="predicted"/>
<sequence length="134" mass="15762">MSNGKTHEQLKNVIEELDLEDKPNDVCFYCIVRSLSTSSVLNRFVELLEPINAFLEEKEKSYPQLQSMQDLKFFTDIMQHLQTRNLILQGKDKIISDLTQTFFSFQNNSKLLQRDIVSRDFNHFPHLKSRVNIP</sequence>
<dbReference type="PANTHER" id="PTHR45913:SF5">
    <property type="entry name" value="GENERAL TRANSCRIPTION FACTOR II-I REPEAT DOMAIN-CONTAINING PROTEIN 2A-LIKE PROTEIN"/>
    <property type="match status" value="1"/>
</dbReference>
<accession>A0A8T1SRR6</accession>
<dbReference type="Proteomes" id="UP000765507">
    <property type="component" value="Unassembled WGS sequence"/>
</dbReference>
<organism evidence="1 2">
    <name type="scientific">Chelydra serpentina</name>
    <name type="common">Snapping turtle</name>
    <name type="synonym">Testudo serpentina</name>
    <dbReference type="NCBI Taxonomy" id="8475"/>
    <lineage>
        <taxon>Eukaryota</taxon>
        <taxon>Metazoa</taxon>
        <taxon>Chordata</taxon>
        <taxon>Craniata</taxon>
        <taxon>Vertebrata</taxon>
        <taxon>Euteleostomi</taxon>
        <taxon>Archelosauria</taxon>
        <taxon>Testudinata</taxon>
        <taxon>Testudines</taxon>
        <taxon>Cryptodira</taxon>
        <taxon>Durocryptodira</taxon>
        <taxon>Americhelydia</taxon>
        <taxon>Chelydroidea</taxon>
        <taxon>Chelydridae</taxon>
        <taxon>Chelydra</taxon>
    </lineage>
</organism>
<comment type="caution">
    <text evidence="1">The sequence shown here is derived from an EMBL/GenBank/DDBJ whole genome shotgun (WGS) entry which is preliminary data.</text>
</comment>
<evidence type="ECO:0000313" key="2">
    <source>
        <dbReference type="Proteomes" id="UP000765507"/>
    </source>
</evidence>
<evidence type="ECO:0000313" key="1">
    <source>
        <dbReference type="EMBL" id="KAG6931417.1"/>
    </source>
</evidence>
<dbReference type="AlphaFoldDB" id="A0A8T1SRR6"/>